<keyword evidence="3" id="KW-1185">Reference proteome</keyword>
<dbReference type="Gene3D" id="3.90.79.10">
    <property type="entry name" value="Nucleoside Triphosphate Pyrophosphohydrolase"/>
    <property type="match status" value="1"/>
</dbReference>
<evidence type="ECO:0000313" key="2">
    <source>
        <dbReference type="EMBL" id="KAL1868943.1"/>
    </source>
</evidence>
<dbReference type="PROSITE" id="PS51462">
    <property type="entry name" value="NUDIX"/>
    <property type="match status" value="1"/>
</dbReference>
<dbReference type="SUPFAM" id="SSF55811">
    <property type="entry name" value="Nudix"/>
    <property type="match status" value="1"/>
</dbReference>
<dbReference type="Pfam" id="PF00293">
    <property type="entry name" value="NUDIX"/>
    <property type="match status" value="1"/>
</dbReference>
<evidence type="ECO:0000313" key="3">
    <source>
        <dbReference type="Proteomes" id="UP001583177"/>
    </source>
</evidence>
<dbReference type="InterPro" id="IPR000086">
    <property type="entry name" value="NUDIX_hydrolase_dom"/>
</dbReference>
<evidence type="ECO:0000259" key="1">
    <source>
        <dbReference type="PROSITE" id="PS51462"/>
    </source>
</evidence>
<dbReference type="InterPro" id="IPR015797">
    <property type="entry name" value="NUDIX_hydrolase-like_dom_sf"/>
</dbReference>
<dbReference type="CDD" id="cd02883">
    <property type="entry name" value="NUDIX_Hydrolase"/>
    <property type="match status" value="1"/>
</dbReference>
<name>A0ABR3WZ90_9PEZI</name>
<organism evidence="2 3">
    <name type="scientific">Diaporthe australafricana</name>
    <dbReference type="NCBI Taxonomy" id="127596"/>
    <lineage>
        <taxon>Eukaryota</taxon>
        <taxon>Fungi</taxon>
        <taxon>Dikarya</taxon>
        <taxon>Ascomycota</taxon>
        <taxon>Pezizomycotina</taxon>
        <taxon>Sordariomycetes</taxon>
        <taxon>Sordariomycetidae</taxon>
        <taxon>Diaporthales</taxon>
        <taxon>Diaporthaceae</taxon>
        <taxon>Diaporthe</taxon>
    </lineage>
</organism>
<gene>
    <name evidence="2" type="ORF">Daus18300_005779</name>
</gene>
<accession>A0ABR3WZ90</accession>
<comment type="caution">
    <text evidence="2">The sequence shown here is derived from an EMBL/GenBank/DDBJ whole genome shotgun (WGS) entry which is preliminary data.</text>
</comment>
<sequence length="206" mass="22109">MAECPVFKFDHDPSVAEFTLPKHSYLAARPDAPFGYIAASSLVLDSSSSTTGGGAAGPPRVLLLQRAAADEDDPNKWEPPGGACDDGDASILHAAARELWEEAGLEVTRVEGLVGRPFFFDLSGGGRVCQFHFAMQVRRTAGCGGEGGPPAVRLDPVEHQRFVWATEDEARAGRAGRAGDVELDFTMREVQETVLLAFGYFRKVNA</sequence>
<proteinExistence type="predicted"/>
<dbReference type="Proteomes" id="UP001583177">
    <property type="component" value="Unassembled WGS sequence"/>
</dbReference>
<dbReference type="EMBL" id="JAWRVE010000043">
    <property type="protein sequence ID" value="KAL1868943.1"/>
    <property type="molecule type" value="Genomic_DNA"/>
</dbReference>
<dbReference type="PANTHER" id="PTHR43736">
    <property type="entry name" value="ADP-RIBOSE PYROPHOSPHATASE"/>
    <property type="match status" value="1"/>
</dbReference>
<feature type="domain" description="Nudix hydrolase" evidence="1">
    <location>
        <begin position="35"/>
        <end position="189"/>
    </location>
</feature>
<dbReference type="PANTHER" id="PTHR43736:SF1">
    <property type="entry name" value="DIHYDRONEOPTERIN TRIPHOSPHATE DIPHOSPHATASE"/>
    <property type="match status" value="1"/>
</dbReference>
<protein>
    <recommendedName>
        <fullName evidence="1">Nudix hydrolase domain-containing protein</fullName>
    </recommendedName>
</protein>
<reference evidence="2 3" key="1">
    <citation type="journal article" date="2024" name="IMA Fungus">
        <title>IMA Genome - F19 : A genome assembly and annotation guide to empower mycologists, including annotated draft genome sequences of Ceratocystis pirilliformis, Diaporthe australafricana, Fusarium ophioides, Paecilomyces lecythidis, and Sporothrix stenoceras.</title>
        <authorList>
            <person name="Aylward J."/>
            <person name="Wilson A.M."/>
            <person name="Visagie C.M."/>
            <person name="Spraker J."/>
            <person name="Barnes I."/>
            <person name="Buitendag C."/>
            <person name="Ceriani C."/>
            <person name="Del Mar Angel L."/>
            <person name="du Plessis D."/>
            <person name="Fuchs T."/>
            <person name="Gasser K."/>
            <person name="Kramer D."/>
            <person name="Li W."/>
            <person name="Munsamy K."/>
            <person name="Piso A."/>
            <person name="Price J.L."/>
            <person name="Sonnekus B."/>
            <person name="Thomas C."/>
            <person name="van der Nest A."/>
            <person name="van Dijk A."/>
            <person name="van Heerden A."/>
            <person name="van Vuuren N."/>
            <person name="Yilmaz N."/>
            <person name="Duong T.A."/>
            <person name="van der Merwe N.A."/>
            <person name="Wingfield M.J."/>
            <person name="Wingfield B.D."/>
        </authorList>
    </citation>
    <scope>NUCLEOTIDE SEQUENCE [LARGE SCALE GENOMIC DNA]</scope>
    <source>
        <strain evidence="2 3">CMW 18300</strain>
    </source>
</reference>